<dbReference type="InterPro" id="IPR003594">
    <property type="entry name" value="HATPase_dom"/>
</dbReference>
<reference evidence="8 9" key="1">
    <citation type="journal article" date="2014" name="Int. J. Syst. Evol. Microbiol.">
        <title>Complete genome sequence of Corynebacterium casei LMG S-19264T (=DSM 44701T), isolated from a smear-ripened cheese.</title>
        <authorList>
            <consortium name="US DOE Joint Genome Institute (JGI-PGF)"/>
            <person name="Walter F."/>
            <person name="Albersmeier A."/>
            <person name="Kalinowski J."/>
            <person name="Ruckert C."/>
        </authorList>
    </citation>
    <scope>NUCLEOTIDE SEQUENCE [LARGE SCALE GENOMIC DNA]</scope>
    <source>
        <strain evidence="8 9">CGMCC 1.15358</strain>
    </source>
</reference>
<feature type="transmembrane region" description="Helical" evidence="6">
    <location>
        <begin position="12"/>
        <end position="38"/>
    </location>
</feature>
<keyword evidence="6" id="KW-0812">Transmembrane</keyword>
<dbReference type="SUPFAM" id="SSF47384">
    <property type="entry name" value="Homodimeric domain of signal transducing histidine kinase"/>
    <property type="match status" value="1"/>
</dbReference>
<evidence type="ECO:0000313" key="9">
    <source>
        <dbReference type="Proteomes" id="UP000598997"/>
    </source>
</evidence>
<dbReference type="InterPro" id="IPR003661">
    <property type="entry name" value="HisK_dim/P_dom"/>
</dbReference>
<keyword evidence="4 8" id="KW-0418">Kinase</keyword>
<dbReference type="Pfam" id="PF00512">
    <property type="entry name" value="HisKA"/>
    <property type="match status" value="1"/>
</dbReference>
<keyword evidence="6" id="KW-1133">Transmembrane helix</keyword>
<dbReference type="PROSITE" id="PS50109">
    <property type="entry name" value="HIS_KIN"/>
    <property type="match status" value="1"/>
</dbReference>
<evidence type="ECO:0000256" key="4">
    <source>
        <dbReference type="ARBA" id="ARBA00022777"/>
    </source>
</evidence>
<protein>
    <recommendedName>
        <fullName evidence="2">histidine kinase</fullName>
        <ecNumber evidence="2">2.7.13.3</ecNumber>
    </recommendedName>
</protein>
<comment type="catalytic activity">
    <reaction evidence="1">
        <text>ATP + protein L-histidine = ADP + protein N-phospho-L-histidine.</text>
        <dbReference type="EC" id="2.7.13.3"/>
    </reaction>
</comment>
<dbReference type="SUPFAM" id="SSF55785">
    <property type="entry name" value="PYP-like sensor domain (PAS domain)"/>
    <property type="match status" value="1"/>
</dbReference>
<dbReference type="InterPro" id="IPR036097">
    <property type="entry name" value="HisK_dim/P_sf"/>
</dbReference>
<dbReference type="InterPro" id="IPR036890">
    <property type="entry name" value="HATPase_C_sf"/>
</dbReference>
<dbReference type="GO" id="GO:0000155">
    <property type="term" value="F:phosphorelay sensor kinase activity"/>
    <property type="evidence" value="ECO:0007669"/>
    <property type="project" value="InterPro"/>
</dbReference>
<keyword evidence="5" id="KW-0902">Two-component regulatory system</keyword>
<dbReference type="InterPro" id="IPR035965">
    <property type="entry name" value="PAS-like_dom_sf"/>
</dbReference>
<dbReference type="InterPro" id="IPR050736">
    <property type="entry name" value="Sensor_HK_Regulatory"/>
</dbReference>
<dbReference type="Gene3D" id="3.30.565.10">
    <property type="entry name" value="Histidine kinase-like ATPase, C-terminal domain"/>
    <property type="match status" value="2"/>
</dbReference>
<evidence type="ECO:0000256" key="3">
    <source>
        <dbReference type="ARBA" id="ARBA00022679"/>
    </source>
</evidence>
<dbReference type="SMART" id="SM00387">
    <property type="entry name" value="HATPase_c"/>
    <property type="match status" value="1"/>
</dbReference>
<dbReference type="PANTHER" id="PTHR43711:SF26">
    <property type="entry name" value="SENSOR HISTIDINE KINASE RCSC"/>
    <property type="match status" value="1"/>
</dbReference>
<dbReference type="SUPFAM" id="SSF55874">
    <property type="entry name" value="ATPase domain of HSP90 chaperone/DNA topoisomerase II/histidine kinase"/>
    <property type="match status" value="1"/>
</dbReference>
<evidence type="ECO:0000259" key="7">
    <source>
        <dbReference type="PROSITE" id="PS50109"/>
    </source>
</evidence>
<proteinExistence type="predicted"/>
<comment type="caution">
    <text evidence="8">The sequence shown here is derived from an EMBL/GenBank/DDBJ whole genome shotgun (WGS) entry which is preliminary data.</text>
</comment>
<name>A0A916YMN6_9SPHN</name>
<keyword evidence="3" id="KW-0808">Transferase</keyword>
<keyword evidence="6" id="KW-0472">Membrane</keyword>
<dbReference type="OrthoDB" id="9797304at2"/>
<dbReference type="Gene3D" id="1.10.287.130">
    <property type="match status" value="1"/>
</dbReference>
<dbReference type="InterPro" id="IPR005467">
    <property type="entry name" value="His_kinase_dom"/>
</dbReference>
<evidence type="ECO:0000256" key="6">
    <source>
        <dbReference type="SAM" id="Phobius"/>
    </source>
</evidence>
<dbReference type="Gene3D" id="3.30.450.20">
    <property type="entry name" value="PAS domain"/>
    <property type="match status" value="2"/>
</dbReference>
<dbReference type="InterPro" id="IPR000014">
    <property type="entry name" value="PAS"/>
</dbReference>
<dbReference type="Pfam" id="PF02518">
    <property type="entry name" value="HATPase_c"/>
    <property type="match status" value="1"/>
</dbReference>
<dbReference type="PANTHER" id="PTHR43711">
    <property type="entry name" value="TWO-COMPONENT HISTIDINE KINASE"/>
    <property type="match status" value="1"/>
</dbReference>
<dbReference type="RefSeq" id="WP_066762700.1">
    <property type="nucleotide sequence ID" value="NZ_BMIO01000010.1"/>
</dbReference>
<organism evidence="8 9">
    <name type="scientific">Croceicoccus pelagius</name>
    <dbReference type="NCBI Taxonomy" id="1703341"/>
    <lineage>
        <taxon>Bacteria</taxon>
        <taxon>Pseudomonadati</taxon>
        <taxon>Pseudomonadota</taxon>
        <taxon>Alphaproteobacteria</taxon>
        <taxon>Sphingomonadales</taxon>
        <taxon>Erythrobacteraceae</taxon>
        <taxon>Croceicoccus</taxon>
    </lineage>
</organism>
<feature type="domain" description="Histidine kinase" evidence="7">
    <location>
        <begin position="575"/>
        <end position="776"/>
    </location>
</feature>
<sequence>MGNWWGADSITIGIPALVLLGLIMACWTAAAVWTLMAARHRQGSSRRDRMQMLRMGRMMEEAPALPLVVRADGKLEAGARLAGWFGLEEIPRTLDGLAREGARGICPTELEKLKENVQRTMSSASPFKMMLHPIGEGHALSVSGHLADPQVARGGAVVLWVIDASDSAAEITRLTDASEKAMADFSALVGLIEAAPIPMWFRGADARLRLVNSAYVSAVGGESAEDVVGNNVELVEPVEGLSASEVAIQARESGRAIQRNVMVTIEGERRAYKVSDLPVGSEGIAGYAIDVEDLEQLNREYRAFRAAQRALLDQMSSGVAQFDSSRNLIFVNLPMQRTFRLPATIGQEATPLNEVFEIMRDGGRLPEVRDFPAWRKEKEAWFLASEVKDEEWVLPDGTHLRIVAQPMPDGGLMMIVEDRTEQLQLASARDTLLRVRTATQDSLFEGLVVLAPDGRLQLWNRRFAAEWGLSEEFLGTHPHIDALLEALKPQLATEGDARRIGMVIEAATLRREQSGGRVSLADGRTLALMGVPLPDGNGMLTSLDITDSQKAEAALMERNQALVEADAVKTRFLANMSYEFRTPLTSITGFAEMLRDGVAGELSETGAEYVAAIIDSTARLSDQIESVLDLTQSEAGLLPLTREVVELMPLVTRLVHDRAALIEGAGITLNLRGDRSSGTVHGDARRLARAIGNVLDNAIASSGRGGRVNVDLKRRRDGAQVIIHHVPCEEGPEAEMARQNAGLGLPLARELIEAHDGTLEFVQHARSGVTATIRLP</sequence>
<dbReference type="CDD" id="cd00082">
    <property type="entry name" value="HisKA"/>
    <property type="match status" value="1"/>
</dbReference>
<dbReference type="SMART" id="SM00388">
    <property type="entry name" value="HisKA"/>
    <property type="match status" value="1"/>
</dbReference>
<dbReference type="Proteomes" id="UP000598997">
    <property type="component" value="Unassembled WGS sequence"/>
</dbReference>
<dbReference type="Pfam" id="PF12860">
    <property type="entry name" value="PAS_7"/>
    <property type="match status" value="2"/>
</dbReference>
<dbReference type="AlphaFoldDB" id="A0A916YMN6"/>
<evidence type="ECO:0000256" key="1">
    <source>
        <dbReference type="ARBA" id="ARBA00000085"/>
    </source>
</evidence>
<accession>A0A916YMN6</accession>
<evidence type="ECO:0000256" key="2">
    <source>
        <dbReference type="ARBA" id="ARBA00012438"/>
    </source>
</evidence>
<dbReference type="EC" id="2.7.13.3" evidence="2"/>
<dbReference type="SMART" id="SM00091">
    <property type="entry name" value="PAS"/>
    <property type="match status" value="3"/>
</dbReference>
<gene>
    <name evidence="8" type="ORF">GCM10010989_27430</name>
</gene>
<evidence type="ECO:0000313" key="8">
    <source>
        <dbReference type="EMBL" id="GGD51813.1"/>
    </source>
</evidence>
<keyword evidence="9" id="KW-1185">Reference proteome</keyword>
<dbReference type="EMBL" id="BMIO01000010">
    <property type="protein sequence ID" value="GGD51813.1"/>
    <property type="molecule type" value="Genomic_DNA"/>
</dbReference>
<evidence type="ECO:0000256" key="5">
    <source>
        <dbReference type="ARBA" id="ARBA00023012"/>
    </source>
</evidence>